<dbReference type="Gramene" id="HORVU.MOREX.r2.4HG0314790.1">
    <property type="protein sequence ID" value="HORVU.MOREX.r2.4HG0314790.1.CDS.1"/>
    <property type="gene ID" value="HORVU.MOREX.r2.4HG0314790"/>
</dbReference>
<dbReference type="Gramene" id="HORVU.MOREX.r3.4HG0378490.1">
    <property type="protein sequence ID" value="HORVU.MOREX.r3.4HG0378490.1.CDS1"/>
    <property type="gene ID" value="HORVU.MOREX.r3.4HG0378490"/>
</dbReference>
<accession>A0A8I6Y0K6</accession>
<evidence type="ECO:0000313" key="2">
    <source>
        <dbReference type="Proteomes" id="UP000011116"/>
    </source>
</evidence>
<dbReference type="AlphaFoldDB" id="A0A8I6Y0K6"/>
<protein>
    <submittedName>
        <fullName evidence="1">Uncharacterized protein</fullName>
    </submittedName>
</protein>
<keyword evidence="2" id="KW-1185">Reference proteome</keyword>
<reference evidence="1" key="2">
    <citation type="submission" date="2020-10" db="EMBL/GenBank/DDBJ databases">
        <authorList>
            <person name="Scholz U."/>
            <person name="Mascher M."/>
            <person name="Fiebig A."/>
        </authorList>
    </citation>
    <scope>NUCLEOTIDE SEQUENCE [LARGE SCALE GENOMIC DNA]</scope>
    <source>
        <strain evidence="1">cv. Morex</strain>
    </source>
</reference>
<dbReference type="EnsemblPlants" id="HORVU.MOREX.r3.4HG0378490.1">
    <property type="protein sequence ID" value="HORVU.MOREX.r3.4HG0378490.1.CDS1"/>
    <property type="gene ID" value="HORVU.MOREX.r3.4HG0378490"/>
</dbReference>
<evidence type="ECO:0000313" key="1">
    <source>
        <dbReference type="EnsemblPlants" id="HORVU.MOREX.r3.4HG0378490.1.CDS1"/>
    </source>
</evidence>
<proteinExistence type="predicted"/>
<reference evidence="2" key="1">
    <citation type="journal article" date="2012" name="Nature">
        <title>A physical, genetic and functional sequence assembly of the barley genome.</title>
        <authorList>
            <consortium name="The International Barley Genome Sequencing Consortium"/>
            <person name="Mayer K.F."/>
            <person name="Waugh R."/>
            <person name="Brown J.W."/>
            <person name="Schulman A."/>
            <person name="Langridge P."/>
            <person name="Platzer M."/>
            <person name="Fincher G.B."/>
            <person name="Muehlbauer G.J."/>
            <person name="Sato K."/>
            <person name="Close T.J."/>
            <person name="Wise R.P."/>
            <person name="Stein N."/>
        </authorList>
    </citation>
    <scope>NUCLEOTIDE SEQUENCE [LARGE SCALE GENOMIC DNA]</scope>
    <source>
        <strain evidence="2">cv. Morex</strain>
    </source>
</reference>
<dbReference type="Proteomes" id="UP000011116">
    <property type="component" value="Chromosome 4H"/>
</dbReference>
<reference evidence="1" key="3">
    <citation type="submission" date="2022-01" db="UniProtKB">
        <authorList>
            <consortium name="EnsemblPlants"/>
        </authorList>
    </citation>
    <scope>IDENTIFICATION</scope>
    <source>
        <strain evidence="1">subsp. vulgare</strain>
    </source>
</reference>
<organism evidence="1 2">
    <name type="scientific">Hordeum vulgare subsp. vulgare</name>
    <name type="common">Domesticated barley</name>
    <dbReference type="NCBI Taxonomy" id="112509"/>
    <lineage>
        <taxon>Eukaryota</taxon>
        <taxon>Viridiplantae</taxon>
        <taxon>Streptophyta</taxon>
        <taxon>Embryophyta</taxon>
        <taxon>Tracheophyta</taxon>
        <taxon>Spermatophyta</taxon>
        <taxon>Magnoliopsida</taxon>
        <taxon>Liliopsida</taxon>
        <taxon>Poales</taxon>
        <taxon>Poaceae</taxon>
        <taxon>BOP clade</taxon>
        <taxon>Pooideae</taxon>
        <taxon>Triticodae</taxon>
        <taxon>Triticeae</taxon>
        <taxon>Hordeinae</taxon>
        <taxon>Hordeum</taxon>
    </lineage>
</organism>
<name>A0A8I6Y0K6_HORVV</name>
<sequence>MKRWCPLYTRVYFRGEWVSVVSLTQELLSDTHYIQIFISTHIVFFYWHYHRHPFPMKLNTGVQRASRFHISKFQIFFKFPNMFF</sequence>